<comment type="subcellular location">
    <subcellularLocation>
        <location evidence="1">Secreted</location>
    </subcellularLocation>
</comment>
<evidence type="ECO:0000256" key="2">
    <source>
        <dbReference type="ARBA" id="ARBA00006473"/>
    </source>
</evidence>
<dbReference type="GO" id="GO:0031768">
    <property type="term" value="F:ghrelin receptor binding"/>
    <property type="evidence" value="ECO:0007669"/>
    <property type="project" value="TreeGrafter"/>
</dbReference>
<dbReference type="PRINTS" id="PR01624">
    <property type="entry name" value="GHRELIN"/>
</dbReference>
<keyword evidence="6 14" id="KW-0732">Signal</keyword>
<evidence type="ECO:0000259" key="16">
    <source>
        <dbReference type="Pfam" id="PF04644"/>
    </source>
</evidence>
<dbReference type="InterPro" id="IPR006738">
    <property type="entry name" value="Motilin_ghrelin"/>
</dbReference>
<evidence type="ECO:0000256" key="3">
    <source>
        <dbReference type="ARBA" id="ARBA00021118"/>
    </source>
</evidence>
<keyword evidence="8" id="KW-0449">Lipoprotein</keyword>
<dbReference type="AlphaFoldDB" id="A0AA97JA49"/>
<keyword evidence="17" id="KW-1185">Reference proteome</keyword>
<evidence type="ECO:0000256" key="6">
    <source>
        <dbReference type="ARBA" id="ARBA00022729"/>
    </source>
</evidence>
<dbReference type="GO" id="GO:0005615">
    <property type="term" value="C:extracellular space"/>
    <property type="evidence" value="ECO:0007669"/>
    <property type="project" value="TreeGrafter"/>
</dbReference>
<evidence type="ECO:0000256" key="12">
    <source>
        <dbReference type="ARBA" id="ARBA00031102"/>
    </source>
</evidence>
<dbReference type="InterPro" id="IPR005441">
    <property type="entry name" value="Preproghrelin"/>
</dbReference>
<evidence type="ECO:0000256" key="11">
    <source>
        <dbReference type="ARBA" id="ARBA00030507"/>
    </source>
</evidence>
<protein>
    <recommendedName>
        <fullName evidence="3">Appetite-regulating hormone</fullName>
    </recommendedName>
    <alternativeName>
        <fullName evidence="10">Growth hormone secretagogue</fullName>
    </alternativeName>
    <alternativeName>
        <fullName evidence="11">Growth hormone-releasing peptide</fullName>
    </alternativeName>
    <alternativeName>
        <fullName evidence="12">Motilin-related peptide</fullName>
    </alternativeName>
</protein>
<comment type="similarity">
    <text evidence="2">Belongs to the motilin family.</text>
</comment>
<reference evidence="18" key="1">
    <citation type="submission" date="2025-08" db="UniProtKB">
        <authorList>
            <consortium name="RefSeq"/>
        </authorList>
    </citation>
    <scope>IDENTIFICATION</scope>
    <source>
        <tissue evidence="18">Blood</tissue>
    </source>
</reference>
<name>A0AA97JA49_EUBMA</name>
<proteinExistence type="inferred from homology"/>
<dbReference type="GO" id="GO:0001696">
    <property type="term" value="P:gastric acid secretion"/>
    <property type="evidence" value="ECO:0007669"/>
    <property type="project" value="TreeGrafter"/>
</dbReference>
<dbReference type="Pfam" id="PF04643">
    <property type="entry name" value="Motilin_assoc"/>
    <property type="match status" value="1"/>
</dbReference>
<dbReference type="PANTHER" id="PTHR14122">
    <property type="entry name" value="GHRELIN PRECURSOR"/>
    <property type="match status" value="1"/>
</dbReference>
<organism evidence="17 18">
    <name type="scientific">Eublepharis macularius</name>
    <name type="common">Leopard gecko</name>
    <name type="synonym">Cyrtodactylus macularius</name>
    <dbReference type="NCBI Taxonomy" id="481883"/>
    <lineage>
        <taxon>Eukaryota</taxon>
        <taxon>Metazoa</taxon>
        <taxon>Chordata</taxon>
        <taxon>Craniata</taxon>
        <taxon>Vertebrata</taxon>
        <taxon>Euteleostomi</taxon>
        <taxon>Lepidosauria</taxon>
        <taxon>Squamata</taxon>
        <taxon>Bifurcata</taxon>
        <taxon>Gekkota</taxon>
        <taxon>Eublepharidae</taxon>
        <taxon>Eublepharinae</taxon>
        <taxon>Eublepharis</taxon>
    </lineage>
</organism>
<dbReference type="InterPro" id="IPR006737">
    <property type="entry name" value="Motilin_assoc"/>
</dbReference>
<evidence type="ECO:0000256" key="9">
    <source>
        <dbReference type="ARBA" id="ARBA00025531"/>
    </source>
</evidence>
<dbReference type="Pfam" id="PF04644">
    <property type="entry name" value="Motilin_ghrelin"/>
    <property type="match status" value="1"/>
</dbReference>
<dbReference type="Proteomes" id="UP001190640">
    <property type="component" value="Chromosome 4"/>
</dbReference>
<accession>A0AA97JA49</accession>
<keyword evidence="4" id="KW-0964">Secreted</keyword>
<dbReference type="GeneID" id="129329197"/>
<dbReference type="GO" id="GO:0016608">
    <property type="term" value="F:growth hormone-releasing hormone activity"/>
    <property type="evidence" value="ECO:0007669"/>
    <property type="project" value="InterPro"/>
</dbReference>
<dbReference type="CTD" id="51738"/>
<evidence type="ECO:0000256" key="4">
    <source>
        <dbReference type="ARBA" id="ARBA00022525"/>
    </source>
</evidence>
<dbReference type="PANTHER" id="PTHR14122:SF1">
    <property type="entry name" value="APPETITE-REGULATING HORMONE"/>
    <property type="match status" value="1"/>
</dbReference>
<evidence type="ECO:0000313" key="18">
    <source>
        <dbReference type="RefSeq" id="XP_054834625.1"/>
    </source>
</evidence>
<dbReference type="RefSeq" id="XP_054834625.1">
    <property type="nucleotide sequence ID" value="XM_054978650.1"/>
</dbReference>
<feature type="domain" description="Motilin/ghrelin-associated peptide" evidence="15">
    <location>
        <begin position="62"/>
        <end position="110"/>
    </location>
</feature>
<evidence type="ECO:0000256" key="14">
    <source>
        <dbReference type="SAM" id="SignalP"/>
    </source>
</evidence>
<evidence type="ECO:0000313" key="17">
    <source>
        <dbReference type="Proteomes" id="UP001190640"/>
    </source>
</evidence>
<evidence type="ECO:0000256" key="8">
    <source>
        <dbReference type="ARBA" id="ARBA00023288"/>
    </source>
</evidence>
<feature type="domain" description="Motilin/ghrelin" evidence="16">
    <location>
        <begin position="24"/>
        <end position="51"/>
    </location>
</feature>
<dbReference type="GO" id="GO:0050728">
    <property type="term" value="P:negative regulation of inflammatory response"/>
    <property type="evidence" value="ECO:0007669"/>
    <property type="project" value="TreeGrafter"/>
</dbReference>
<evidence type="ECO:0000256" key="13">
    <source>
        <dbReference type="SAM" id="MobiDB-lite"/>
    </source>
</evidence>
<evidence type="ECO:0000256" key="10">
    <source>
        <dbReference type="ARBA" id="ARBA00030480"/>
    </source>
</evidence>
<feature type="compositionally biased region" description="Polar residues" evidence="13">
    <location>
        <begin position="25"/>
        <end position="35"/>
    </location>
</feature>
<sequence>MFLRTTMLGIFLVFLLWPETTIAGSSFLSPEQPKTQQRKASPKPATKLHRRDAEAILDVHSIEGDTNEIQIKLSVPFEIGMKISEEQYDKYGQIMEKLLEDILTEDTKESQEKK</sequence>
<evidence type="ECO:0000256" key="1">
    <source>
        <dbReference type="ARBA" id="ARBA00004613"/>
    </source>
</evidence>
<evidence type="ECO:0000256" key="7">
    <source>
        <dbReference type="ARBA" id="ARBA00022815"/>
    </source>
</evidence>
<gene>
    <name evidence="18" type="primary">GHRL</name>
</gene>
<comment type="function">
    <text evidence="9">Ghrelin is the ligand for growth hormone secretagogue receptor type 1 (GHSR). Induces the release of growth hormone from the pituitary. Has an appetite-stimulating effect, induces adiposity and stimulates gastric acid secretion. Involved in growth regulation.</text>
</comment>
<keyword evidence="7" id="KW-0027">Amidation</keyword>
<keyword evidence="5" id="KW-0372">Hormone</keyword>
<feature type="signal peptide" evidence="14">
    <location>
        <begin position="1"/>
        <end position="23"/>
    </location>
</feature>
<dbReference type="GO" id="GO:0032095">
    <property type="term" value="P:regulation of response to food"/>
    <property type="evidence" value="ECO:0007669"/>
    <property type="project" value="TreeGrafter"/>
</dbReference>
<dbReference type="GO" id="GO:0060124">
    <property type="term" value="P:positive regulation of growth hormone secretion"/>
    <property type="evidence" value="ECO:0007669"/>
    <property type="project" value="TreeGrafter"/>
</dbReference>
<evidence type="ECO:0000259" key="15">
    <source>
        <dbReference type="Pfam" id="PF04643"/>
    </source>
</evidence>
<evidence type="ECO:0000256" key="5">
    <source>
        <dbReference type="ARBA" id="ARBA00022702"/>
    </source>
</evidence>
<feature type="compositionally biased region" description="Basic residues" evidence="13">
    <location>
        <begin position="36"/>
        <end position="48"/>
    </location>
</feature>
<feature type="region of interest" description="Disordered" evidence="13">
    <location>
        <begin position="25"/>
        <end position="48"/>
    </location>
</feature>
<dbReference type="KEGG" id="emc:129329197"/>
<feature type="chain" id="PRO_5041735760" description="Appetite-regulating hormone" evidence="14">
    <location>
        <begin position="24"/>
        <end position="114"/>
    </location>
</feature>